<dbReference type="RefSeq" id="WP_118087609.1">
    <property type="nucleotide sequence ID" value="NZ_JAJEQW010000029.1"/>
</dbReference>
<protein>
    <recommendedName>
        <fullName evidence="6">PrgI family protein</fullName>
    </recommendedName>
</protein>
<dbReference type="Proteomes" id="UP001209666">
    <property type="component" value="Unassembled WGS sequence"/>
</dbReference>
<sequence length="104" mass="12149">MMNKQKYYISVVYHNVMRGLAIYCGLILGIIVILKLTGDRYGIVSILVLLEYVGIAFLLVYGIGFFIDGYYIQDEKIVYYHNFKRRKKDLSEVKSVIISNTYLY</sequence>
<dbReference type="AlphaFoldDB" id="A0AAW4WL65"/>
<reference evidence="3" key="3">
    <citation type="submission" date="2022-09" db="EMBL/GenBank/DDBJ databases">
        <authorList>
            <person name="Hitch T.C.A."/>
        </authorList>
    </citation>
    <scope>NUCLEOTIDE SEQUENCE</scope>
    <source>
        <strain evidence="3">Sanger_19</strain>
    </source>
</reference>
<evidence type="ECO:0000256" key="1">
    <source>
        <dbReference type="SAM" id="Phobius"/>
    </source>
</evidence>
<evidence type="ECO:0000313" key="4">
    <source>
        <dbReference type="Proteomes" id="UP001198893"/>
    </source>
</evidence>
<keyword evidence="1" id="KW-0472">Membrane</keyword>
<dbReference type="EMBL" id="JAOQKI010000005">
    <property type="protein sequence ID" value="MCU6716461.1"/>
    <property type="molecule type" value="Genomic_DNA"/>
</dbReference>
<feature type="transmembrane region" description="Helical" evidence="1">
    <location>
        <begin position="20"/>
        <end position="37"/>
    </location>
</feature>
<organism evidence="2 4">
    <name type="scientific">Roseburia amylophila</name>
    <dbReference type="NCBI Taxonomy" id="2981794"/>
    <lineage>
        <taxon>Bacteria</taxon>
        <taxon>Bacillati</taxon>
        <taxon>Bacillota</taxon>
        <taxon>Clostridia</taxon>
        <taxon>Lachnospirales</taxon>
        <taxon>Lachnospiraceae</taxon>
        <taxon>Roseburia</taxon>
    </lineage>
</organism>
<evidence type="ECO:0000313" key="5">
    <source>
        <dbReference type="Proteomes" id="UP001209666"/>
    </source>
</evidence>
<feature type="transmembrane region" description="Helical" evidence="1">
    <location>
        <begin position="43"/>
        <end position="67"/>
    </location>
</feature>
<name>A0AAW4WL65_9FIRM</name>
<dbReference type="Proteomes" id="UP001198893">
    <property type="component" value="Unassembled WGS sequence"/>
</dbReference>
<accession>A0AAW4WL65</accession>
<reference evidence="3 5" key="1">
    <citation type="journal article" date="2021" name="ISME Commun">
        <title>Automated analysis of genomic sequences facilitates high-throughput and comprehensive description of bacteria.</title>
        <authorList>
            <person name="Hitch T.C.A."/>
        </authorList>
    </citation>
    <scope>NUCLEOTIDE SEQUENCE [LARGE SCALE GENOMIC DNA]</scope>
    <source>
        <strain evidence="3 5">Sanger_19</strain>
    </source>
</reference>
<dbReference type="EMBL" id="JAJEQW010000029">
    <property type="protein sequence ID" value="MCC2243547.1"/>
    <property type="molecule type" value="Genomic_DNA"/>
</dbReference>
<keyword evidence="1" id="KW-0812">Transmembrane</keyword>
<evidence type="ECO:0000313" key="2">
    <source>
        <dbReference type="EMBL" id="MCC2243547.1"/>
    </source>
</evidence>
<reference evidence="2" key="2">
    <citation type="submission" date="2021-10" db="EMBL/GenBank/DDBJ databases">
        <title>Anaerobic single-cell dispensing facilitates the cultivation of human gut bacteria.</title>
        <authorList>
            <person name="Afrizal A."/>
        </authorList>
    </citation>
    <scope>NUCLEOTIDE SEQUENCE</scope>
    <source>
        <strain evidence="2">CLA-AA-H204</strain>
    </source>
</reference>
<evidence type="ECO:0008006" key="6">
    <source>
        <dbReference type="Google" id="ProtNLM"/>
    </source>
</evidence>
<comment type="caution">
    <text evidence="2">The sequence shown here is derived from an EMBL/GenBank/DDBJ whole genome shotgun (WGS) entry which is preliminary data.</text>
</comment>
<keyword evidence="5" id="KW-1185">Reference proteome</keyword>
<gene>
    <name evidence="2" type="ORF">LKD47_14815</name>
    <name evidence="3" type="ORF">OCV43_04100</name>
</gene>
<evidence type="ECO:0000313" key="3">
    <source>
        <dbReference type="EMBL" id="MCU6716461.1"/>
    </source>
</evidence>
<proteinExistence type="predicted"/>
<keyword evidence="1" id="KW-1133">Transmembrane helix</keyword>